<gene>
    <name evidence="1" type="ORF">ANE_LOCUS13019</name>
</gene>
<protein>
    <submittedName>
        <fullName evidence="1">Uncharacterized protein</fullName>
    </submittedName>
</protein>
<proteinExistence type="predicted"/>
<dbReference type="AlphaFoldDB" id="A0A565BMN8"/>
<sequence>MILRQVLPSKIHIPEIKGQRATVLPPHRDPIAKLVDLPIDVENINKRIGDAYVIVGTKQKRENPLLVSRLFCPFRDLAPATNAHTLRHGIIFRQLFVSQIQLPEISSLVSSSRSSCEAGGSSIRG</sequence>
<comment type="caution">
    <text evidence="1">The sequence shown here is derived from an EMBL/GenBank/DDBJ whole genome shotgun (WGS) entry which is preliminary data.</text>
</comment>
<name>A0A565BMN8_9BRAS</name>
<accession>A0A565BMN8</accession>
<reference evidence="1" key="1">
    <citation type="submission" date="2019-07" db="EMBL/GenBank/DDBJ databases">
        <authorList>
            <person name="Dittberner H."/>
        </authorList>
    </citation>
    <scope>NUCLEOTIDE SEQUENCE [LARGE SCALE GENOMIC DNA]</scope>
</reference>
<organism evidence="1 2">
    <name type="scientific">Arabis nemorensis</name>
    <dbReference type="NCBI Taxonomy" id="586526"/>
    <lineage>
        <taxon>Eukaryota</taxon>
        <taxon>Viridiplantae</taxon>
        <taxon>Streptophyta</taxon>
        <taxon>Embryophyta</taxon>
        <taxon>Tracheophyta</taxon>
        <taxon>Spermatophyta</taxon>
        <taxon>Magnoliopsida</taxon>
        <taxon>eudicotyledons</taxon>
        <taxon>Gunneridae</taxon>
        <taxon>Pentapetalae</taxon>
        <taxon>rosids</taxon>
        <taxon>malvids</taxon>
        <taxon>Brassicales</taxon>
        <taxon>Brassicaceae</taxon>
        <taxon>Arabideae</taxon>
        <taxon>Arabis</taxon>
    </lineage>
</organism>
<dbReference type="EMBL" id="CABITT030000004">
    <property type="protein sequence ID" value="VVB02575.1"/>
    <property type="molecule type" value="Genomic_DNA"/>
</dbReference>
<evidence type="ECO:0000313" key="2">
    <source>
        <dbReference type="Proteomes" id="UP000489600"/>
    </source>
</evidence>
<keyword evidence="2" id="KW-1185">Reference proteome</keyword>
<dbReference type="Proteomes" id="UP000489600">
    <property type="component" value="Unassembled WGS sequence"/>
</dbReference>
<evidence type="ECO:0000313" key="1">
    <source>
        <dbReference type="EMBL" id="VVB02575.1"/>
    </source>
</evidence>